<feature type="compositionally biased region" description="Basic and acidic residues" evidence="1">
    <location>
        <begin position="213"/>
        <end position="222"/>
    </location>
</feature>
<name>A0A2P4Y954_9STRA</name>
<feature type="region of interest" description="Disordered" evidence="1">
    <location>
        <begin position="196"/>
        <end position="222"/>
    </location>
</feature>
<protein>
    <submittedName>
        <fullName evidence="2">Uncharacterized protein</fullName>
    </submittedName>
</protein>
<evidence type="ECO:0000313" key="2">
    <source>
        <dbReference type="EMBL" id="POM74199.1"/>
    </source>
</evidence>
<proteinExistence type="predicted"/>
<dbReference type="OrthoDB" id="117976at2759"/>
<organism evidence="2 3">
    <name type="scientific">Phytophthora palmivora</name>
    <dbReference type="NCBI Taxonomy" id="4796"/>
    <lineage>
        <taxon>Eukaryota</taxon>
        <taxon>Sar</taxon>
        <taxon>Stramenopiles</taxon>
        <taxon>Oomycota</taxon>
        <taxon>Peronosporomycetes</taxon>
        <taxon>Peronosporales</taxon>
        <taxon>Peronosporaceae</taxon>
        <taxon>Phytophthora</taxon>
    </lineage>
</organism>
<reference evidence="2 3" key="1">
    <citation type="journal article" date="2017" name="Genome Biol. Evol.">
        <title>Phytophthora megakarya and P. palmivora, closely related causal agents of cacao black pod rot, underwent increases in genome sizes and gene numbers by different mechanisms.</title>
        <authorList>
            <person name="Ali S.S."/>
            <person name="Shao J."/>
            <person name="Lary D.J."/>
            <person name="Kronmiller B."/>
            <person name="Shen D."/>
            <person name="Strem M.D."/>
            <person name="Amoako-Attah I."/>
            <person name="Akrofi A.Y."/>
            <person name="Begoude B.A."/>
            <person name="Ten Hoopen G.M."/>
            <person name="Coulibaly K."/>
            <person name="Kebe B.I."/>
            <person name="Melnick R.L."/>
            <person name="Guiltinan M.J."/>
            <person name="Tyler B.M."/>
            <person name="Meinhardt L.W."/>
            <person name="Bailey B.A."/>
        </authorList>
    </citation>
    <scope>NUCLEOTIDE SEQUENCE [LARGE SCALE GENOMIC DNA]</scope>
    <source>
        <strain evidence="3">sbr112.9</strain>
    </source>
</reference>
<gene>
    <name evidence="2" type="ORF">PHPALM_8879</name>
</gene>
<accession>A0A2P4Y954</accession>
<evidence type="ECO:0000256" key="1">
    <source>
        <dbReference type="SAM" id="MobiDB-lite"/>
    </source>
</evidence>
<evidence type="ECO:0000313" key="3">
    <source>
        <dbReference type="Proteomes" id="UP000237271"/>
    </source>
</evidence>
<comment type="caution">
    <text evidence="2">The sequence shown here is derived from an EMBL/GenBank/DDBJ whole genome shotgun (WGS) entry which is preliminary data.</text>
</comment>
<feature type="compositionally biased region" description="Basic and acidic residues" evidence="1">
    <location>
        <begin position="121"/>
        <end position="142"/>
    </location>
</feature>
<dbReference type="EMBL" id="NCKW01004914">
    <property type="protein sequence ID" value="POM74199.1"/>
    <property type="molecule type" value="Genomic_DNA"/>
</dbReference>
<feature type="region of interest" description="Disordered" evidence="1">
    <location>
        <begin position="121"/>
        <end position="155"/>
    </location>
</feature>
<dbReference type="Proteomes" id="UP000237271">
    <property type="component" value="Unassembled WGS sequence"/>
</dbReference>
<sequence>MYRWGGISKEVVTDKYILTEIDAIVQRVKNDTLLDVDRLFSREFRLDMKETDVNDRVLKYFVSCNQLIEEHGLVACFDGEHGVKEKSACNDDCKLHDLTLEKALEQDRDFVRRKRARYDEQFSKPEKVSKQQHRSDSSDQKGRGQGGAVYQKLGHIDRGNRVMRSEATHTLDRERAGAPNNGCLKCGGPHYVAACPTATPDEKKKLPKKFHTSRHEKSDETN</sequence>
<dbReference type="AlphaFoldDB" id="A0A2P4Y954"/>
<keyword evidence="3" id="KW-1185">Reference proteome</keyword>